<name>A0A4V2SCH3_9FIRM</name>
<evidence type="ECO:0000256" key="3">
    <source>
        <dbReference type="ARBA" id="ARBA00022741"/>
    </source>
</evidence>
<dbReference type="CDD" id="cd12252">
    <property type="entry name" value="RRM_DbpA"/>
    <property type="match status" value="1"/>
</dbReference>
<dbReference type="Proteomes" id="UP000294919">
    <property type="component" value="Unassembled WGS sequence"/>
</dbReference>
<dbReference type="PROSITE" id="PS51194">
    <property type="entry name" value="HELICASE_CTER"/>
    <property type="match status" value="1"/>
</dbReference>
<dbReference type="PROSITE" id="PS51192">
    <property type="entry name" value="HELICASE_ATP_BIND_1"/>
    <property type="match status" value="1"/>
</dbReference>
<dbReference type="Gene3D" id="3.40.50.300">
    <property type="entry name" value="P-loop containing nucleotide triphosphate hydrolases"/>
    <property type="match status" value="2"/>
</dbReference>
<dbReference type="EMBL" id="SLWV01000002">
    <property type="protein sequence ID" value="TCO79350.1"/>
    <property type="molecule type" value="Genomic_DNA"/>
</dbReference>
<comment type="catalytic activity">
    <reaction evidence="9">
        <text>ATP + H2O = ADP + phosphate + H(+)</text>
        <dbReference type="Rhea" id="RHEA:13065"/>
        <dbReference type="ChEBI" id="CHEBI:15377"/>
        <dbReference type="ChEBI" id="CHEBI:15378"/>
        <dbReference type="ChEBI" id="CHEBI:30616"/>
        <dbReference type="ChEBI" id="CHEBI:43474"/>
        <dbReference type="ChEBI" id="CHEBI:456216"/>
        <dbReference type="EC" id="3.6.4.13"/>
    </reaction>
</comment>
<evidence type="ECO:0000256" key="1">
    <source>
        <dbReference type="ARBA" id="ARBA00012552"/>
    </source>
</evidence>
<feature type="short sequence motif" description="Q motif" evidence="11">
    <location>
        <begin position="8"/>
        <end position="36"/>
    </location>
</feature>
<dbReference type="EC" id="3.6.4.13" evidence="1"/>
<dbReference type="PANTHER" id="PTHR47963">
    <property type="entry name" value="DEAD-BOX ATP-DEPENDENT RNA HELICASE 47, MITOCHONDRIAL"/>
    <property type="match status" value="1"/>
</dbReference>
<dbReference type="InterPro" id="IPR012677">
    <property type="entry name" value="Nucleotide-bd_a/b_plait_sf"/>
</dbReference>
<evidence type="ECO:0000259" key="14">
    <source>
        <dbReference type="PROSITE" id="PS51195"/>
    </source>
</evidence>
<keyword evidence="7" id="KW-0346">Stress response</keyword>
<evidence type="ECO:0000256" key="11">
    <source>
        <dbReference type="PROSITE-ProRule" id="PRU00552"/>
    </source>
</evidence>
<dbReference type="CDD" id="cd18787">
    <property type="entry name" value="SF2_C_DEAD"/>
    <property type="match status" value="1"/>
</dbReference>
<dbReference type="GO" id="GO:0033592">
    <property type="term" value="F:RNA strand annealing activity"/>
    <property type="evidence" value="ECO:0007669"/>
    <property type="project" value="TreeGrafter"/>
</dbReference>
<evidence type="ECO:0000313" key="15">
    <source>
        <dbReference type="EMBL" id="TCO79350.1"/>
    </source>
</evidence>
<evidence type="ECO:0000256" key="8">
    <source>
        <dbReference type="ARBA" id="ARBA00038437"/>
    </source>
</evidence>
<dbReference type="Pfam" id="PF00271">
    <property type="entry name" value="Helicase_C"/>
    <property type="match status" value="1"/>
</dbReference>
<comment type="caution">
    <text evidence="15">The sequence shown here is derived from an EMBL/GenBank/DDBJ whole genome shotgun (WGS) entry which is preliminary data.</text>
</comment>
<evidence type="ECO:0000259" key="13">
    <source>
        <dbReference type="PROSITE" id="PS51194"/>
    </source>
</evidence>
<dbReference type="Gene3D" id="3.30.70.330">
    <property type="match status" value="1"/>
</dbReference>
<dbReference type="InterPro" id="IPR014001">
    <property type="entry name" value="Helicase_ATP-bd"/>
</dbReference>
<proteinExistence type="inferred from homology"/>
<gene>
    <name evidence="15" type="ORF">EV214_10268</name>
</gene>
<dbReference type="InterPro" id="IPR005580">
    <property type="entry name" value="DbpA/CsdA_RNA-bd_dom"/>
</dbReference>
<dbReference type="InterPro" id="IPR014014">
    <property type="entry name" value="RNA_helicase_DEAD_Q_motif"/>
</dbReference>
<dbReference type="InterPro" id="IPR001650">
    <property type="entry name" value="Helicase_C-like"/>
</dbReference>
<evidence type="ECO:0000259" key="12">
    <source>
        <dbReference type="PROSITE" id="PS51192"/>
    </source>
</evidence>
<dbReference type="GO" id="GO:0005524">
    <property type="term" value="F:ATP binding"/>
    <property type="evidence" value="ECO:0007669"/>
    <property type="project" value="UniProtKB-KW"/>
</dbReference>
<dbReference type="GO" id="GO:0009409">
    <property type="term" value="P:response to cold"/>
    <property type="evidence" value="ECO:0007669"/>
    <property type="project" value="TreeGrafter"/>
</dbReference>
<reference evidence="15 16" key="1">
    <citation type="submission" date="2019-03" db="EMBL/GenBank/DDBJ databases">
        <title>Genomic Encyclopedia of Type Strains, Phase IV (KMG-IV): sequencing the most valuable type-strain genomes for metagenomic binning, comparative biology and taxonomic classification.</title>
        <authorList>
            <person name="Goeker M."/>
        </authorList>
    </citation>
    <scope>NUCLEOTIDE SEQUENCE [LARGE SCALE GENOMIC DNA]</scope>
    <source>
        <strain evidence="15 16">DSM 102940</strain>
    </source>
</reference>
<dbReference type="SMART" id="SM00487">
    <property type="entry name" value="DEXDc"/>
    <property type="match status" value="1"/>
</dbReference>
<dbReference type="GO" id="GO:0003724">
    <property type="term" value="F:RNA helicase activity"/>
    <property type="evidence" value="ECO:0007669"/>
    <property type="project" value="UniProtKB-EC"/>
</dbReference>
<evidence type="ECO:0000256" key="4">
    <source>
        <dbReference type="ARBA" id="ARBA00022801"/>
    </source>
</evidence>
<evidence type="ECO:0000256" key="5">
    <source>
        <dbReference type="ARBA" id="ARBA00022806"/>
    </source>
</evidence>
<dbReference type="Pfam" id="PF00270">
    <property type="entry name" value="DEAD"/>
    <property type="match status" value="1"/>
</dbReference>
<organism evidence="15 16">
    <name type="scientific">Marinisporobacter balticus</name>
    <dbReference type="NCBI Taxonomy" id="2018667"/>
    <lineage>
        <taxon>Bacteria</taxon>
        <taxon>Bacillati</taxon>
        <taxon>Bacillota</taxon>
        <taxon>Clostridia</taxon>
        <taxon>Peptostreptococcales</taxon>
        <taxon>Thermotaleaceae</taxon>
        <taxon>Marinisporobacter</taxon>
    </lineage>
</organism>
<sequence>MKTIMENISFKELNLRKEIIKAIDDLGFEEPTPIQKSAIPQMLKGEDIIGQAQTGTGKTAAFGMPIIHNIKVDSKAPQALIIAPTRELAIQVADEITKFSKYISGVKTLAVYGGQPIERQIKALKSGVQIIAGTPGRLLDHIRRRTIKLENIQTVVLDEADQMLDMGFLEDIESILQETPNERQTVLFSATMPREIEKLAKNYQKNPKKVKVVHEKLTVPLIEQYYFEVKAREKSEVLCRLLDMEKEELSVIFCRTKKGVDELVESLQSRGYFAEGIHGDLKQTQRDRVMKKFREGTIEILIATDVAARGIDVENIEMVINYDIPEDLEYYVHRIGRTGRAGKTGVAYTFVTGKQLGLLKTIERFTKAKIKRKKVPTLNDLAERQRELFSNRIITAIEEGHLAPYISMVEHLTEEYSSIDIAAALAKIVTERNRIDMEETAKDSLENTGASESGMARLFLNIGKRDRAKTGDILGAIANEGKIPGSSVGTIDMFDKYTFVEVPIDSAEKLIERMSKVRIKGKKVKAEPANGK</sequence>
<dbReference type="Pfam" id="PF25399">
    <property type="entry name" value="DeaD_dimer"/>
    <property type="match status" value="1"/>
</dbReference>
<evidence type="ECO:0000256" key="7">
    <source>
        <dbReference type="ARBA" id="ARBA00023016"/>
    </source>
</evidence>
<dbReference type="Pfam" id="PF03880">
    <property type="entry name" value="DbpA"/>
    <property type="match status" value="1"/>
</dbReference>
<keyword evidence="2" id="KW-0963">Cytoplasm</keyword>
<evidence type="ECO:0000256" key="10">
    <source>
        <dbReference type="ARBA" id="ARBA00067932"/>
    </source>
</evidence>
<dbReference type="FunFam" id="3.40.50.300:FF:000108">
    <property type="entry name" value="ATP-dependent RNA helicase RhlE"/>
    <property type="match status" value="1"/>
</dbReference>
<keyword evidence="4" id="KW-0378">Hydrolase</keyword>
<dbReference type="PANTHER" id="PTHR47963:SF5">
    <property type="entry name" value="DEAD-BOX ATP-DEPENDENT RNA HELICASE CSHA"/>
    <property type="match status" value="1"/>
</dbReference>
<keyword evidence="3" id="KW-0547">Nucleotide-binding</keyword>
<evidence type="ECO:0000313" key="16">
    <source>
        <dbReference type="Proteomes" id="UP000294919"/>
    </source>
</evidence>
<dbReference type="AlphaFoldDB" id="A0A4V2SCH3"/>
<keyword evidence="5 15" id="KW-0347">Helicase</keyword>
<feature type="domain" description="Helicase C-terminal" evidence="13">
    <location>
        <begin position="221"/>
        <end position="382"/>
    </location>
</feature>
<dbReference type="CDD" id="cd00268">
    <property type="entry name" value="DEADc"/>
    <property type="match status" value="1"/>
</dbReference>
<dbReference type="GO" id="GO:0005829">
    <property type="term" value="C:cytosol"/>
    <property type="evidence" value="ECO:0007669"/>
    <property type="project" value="TreeGrafter"/>
</dbReference>
<dbReference type="SUPFAM" id="SSF52540">
    <property type="entry name" value="P-loop containing nucleoside triphosphate hydrolases"/>
    <property type="match status" value="1"/>
</dbReference>
<evidence type="ECO:0000256" key="9">
    <source>
        <dbReference type="ARBA" id="ARBA00047984"/>
    </source>
</evidence>
<keyword evidence="16" id="KW-1185">Reference proteome</keyword>
<dbReference type="InterPro" id="IPR057325">
    <property type="entry name" value="DeaD_dimer"/>
</dbReference>
<dbReference type="GO" id="GO:0016787">
    <property type="term" value="F:hydrolase activity"/>
    <property type="evidence" value="ECO:0007669"/>
    <property type="project" value="UniProtKB-KW"/>
</dbReference>
<evidence type="ECO:0000256" key="6">
    <source>
        <dbReference type="ARBA" id="ARBA00022840"/>
    </source>
</evidence>
<feature type="domain" description="DEAD-box RNA helicase Q" evidence="14">
    <location>
        <begin position="8"/>
        <end position="36"/>
    </location>
</feature>
<dbReference type="InterPro" id="IPR027417">
    <property type="entry name" value="P-loop_NTPase"/>
</dbReference>
<comment type="similarity">
    <text evidence="8">Belongs to the DEAD box helicase family.</text>
</comment>
<dbReference type="InterPro" id="IPR011545">
    <property type="entry name" value="DEAD/DEAH_box_helicase_dom"/>
</dbReference>
<dbReference type="InterPro" id="IPR050547">
    <property type="entry name" value="DEAD_box_RNA_helicases"/>
</dbReference>
<dbReference type="SMART" id="SM00490">
    <property type="entry name" value="HELICc"/>
    <property type="match status" value="1"/>
</dbReference>
<evidence type="ECO:0000256" key="2">
    <source>
        <dbReference type="ARBA" id="ARBA00022490"/>
    </source>
</evidence>
<accession>A0A4V2SCH3</accession>
<dbReference type="GO" id="GO:0005840">
    <property type="term" value="C:ribosome"/>
    <property type="evidence" value="ECO:0007669"/>
    <property type="project" value="TreeGrafter"/>
</dbReference>
<protein>
    <recommendedName>
        <fullName evidence="10">ATP-dependent RNA helicase CshA</fullName>
        <ecNumber evidence="1">3.6.4.13</ecNumber>
    </recommendedName>
</protein>
<feature type="domain" description="Helicase ATP-binding" evidence="12">
    <location>
        <begin position="39"/>
        <end position="210"/>
    </location>
</feature>
<dbReference type="InterPro" id="IPR044742">
    <property type="entry name" value="DEAD/DEAH_RhlB"/>
</dbReference>
<dbReference type="PROSITE" id="PS51195">
    <property type="entry name" value="Q_MOTIF"/>
    <property type="match status" value="1"/>
</dbReference>
<keyword evidence="6" id="KW-0067">ATP-binding</keyword>